<keyword evidence="2" id="KW-1185">Reference proteome</keyword>
<dbReference type="Pfam" id="PF05013">
    <property type="entry name" value="FGase"/>
    <property type="match status" value="1"/>
</dbReference>
<keyword evidence="1" id="KW-0378">Hydrolase</keyword>
<dbReference type="STRING" id="933059.SAMN04488103_101561"/>
<name>A0A1H7ZK01_9RHOB</name>
<accession>A0A1H7ZK01</accession>
<evidence type="ECO:0000313" key="2">
    <source>
        <dbReference type="Proteomes" id="UP000198761"/>
    </source>
</evidence>
<dbReference type="Proteomes" id="UP000198761">
    <property type="component" value="Unassembled WGS sequence"/>
</dbReference>
<dbReference type="AlphaFoldDB" id="A0A1H7ZK01"/>
<protein>
    <submittedName>
        <fullName evidence="1">N-formylglutamate amidohydrolase</fullName>
    </submittedName>
</protein>
<proteinExistence type="predicted"/>
<evidence type="ECO:0000313" key="1">
    <source>
        <dbReference type="EMBL" id="SEM58902.1"/>
    </source>
</evidence>
<sequence>MFKGFWRKKKPGYIFCMTFRTVTEAYCLLRPARRDSPVVFSSPHSGRDYPRAFLAATALDTRLIRSSEDAFVDELFAGAPGVGAPLIAARVPRAYLDLNRACDELDPAVIEGIVRNPHNPRVTSGLGVIPRVVAQGRAIYRGKIPLAEAETRLRLHWHPYHDALRRLLDEAHLEFGQAVLVDCHSMPHEAIEPQGRPGHPRPEVVLGDRFGASAGREVMEVIEAAFRRAGLRVVRNAPFAGAYITQSYGRPSRRQHAVQIEIDRALYMDEVRIEKRPDFAAFQRLIAGVVSEIAGAFGSGQALAAE</sequence>
<dbReference type="GO" id="GO:0016787">
    <property type="term" value="F:hydrolase activity"/>
    <property type="evidence" value="ECO:0007669"/>
    <property type="project" value="UniProtKB-KW"/>
</dbReference>
<reference evidence="1 2" key="1">
    <citation type="submission" date="2016-10" db="EMBL/GenBank/DDBJ databases">
        <authorList>
            <person name="de Groot N.N."/>
        </authorList>
    </citation>
    <scope>NUCLEOTIDE SEQUENCE [LARGE SCALE GENOMIC DNA]</scope>
    <source>
        <strain evidence="1 2">DSM 3857</strain>
    </source>
</reference>
<dbReference type="SUPFAM" id="SSF53187">
    <property type="entry name" value="Zn-dependent exopeptidases"/>
    <property type="match status" value="1"/>
</dbReference>
<dbReference type="Gene3D" id="3.40.630.40">
    <property type="entry name" value="Zn-dependent exopeptidases"/>
    <property type="match status" value="1"/>
</dbReference>
<dbReference type="InterPro" id="IPR007709">
    <property type="entry name" value="N-FG_amidohydro"/>
</dbReference>
<gene>
    <name evidence="1" type="ORF">SAMN04488103_101561</name>
</gene>
<dbReference type="EMBL" id="FOCE01000001">
    <property type="protein sequence ID" value="SEM58902.1"/>
    <property type="molecule type" value="Genomic_DNA"/>
</dbReference>
<organism evidence="1 2">
    <name type="scientific">Gemmobacter aquatilis</name>
    <dbReference type="NCBI Taxonomy" id="933059"/>
    <lineage>
        <taxon>Bacteria</taxon>
        <taxon>Pseudomonadati</taxon>
        <taxon>Pseudomonadota</taxon>
        <taxon>Alphaproteobacteria</taxon>
        <taxon>Rhodobacterales</taxon>
        <taxon>Paracoccaceae</taxon>
        <taxon>Gemmobacter</taxon>
    </lineage>
</organism>